<feature type="non-terminal residue" evidence="2">
    <location>
        <position position="1"/>
    </location>
</feature>
<sequence length="302" mass="33476">ELRRKIMRRHNSAPEHRRLYGICKDVLDVRKKLHRHSHTHDDMYQTIYYNDVVLSFVRTSDDHIICRCGKMPAVGIESRQHTQTCSDCITEAYAIVRSSVSTPCNTQPSGLSPTQSQSPSHTEGQSDGSETTTSSSNTSGLPAILPATESIIQESNERSPLGNVGLFLHSPHGLLVCCMCERAIINRKPASHFYKCIASAKSDIDAAVRYLKSYPYRVCSTESAKTWLGSCKGKAISRIPSLPVTKVLKCTVCGYLSDNRVTLNSHFSHEHRGMQSPATAPVVSAQQLFSKRSFAKYVEVSD</sequence>
<feature type="compositionally biased region" description="Polar residues" evidence="1">
    <location>
        <begin position="104"/>
        <end position="121"/>
    </location>
</feature>
<organism evidence="2 3">
    <name type="scientific">Linderina pennispora</name>
    <dbReference type="NCBI Taxonomy" id="61395"/>
    <lineage>
        <taxon>Eukaryota</taxon>
        <taxon>Fungi</taxon>
        <taxon>Fungi incertae sedis</taxon>
        <taxon>Zoopagomycota</taxon>
        <taxon>Kickxellomycotina</taxon>
        <taxon>Kickxellomycetes</taxon>
        <taxon>Kickxellales</taxon>
        <taxon>Kickxellaceae</taxon>
        <taxon>Linderina</taxon>
    </lineage>
</organism>
<dbReference type="AlphaFoldDB" id="A0A1Y1VYC4"/>
<comment type="caution">
    <text evidence="2">The sequence shown here is derived from an EMBL/GenBank/DDBJ whole genome shotgun (WGS) entry which is preliminary data.</text>
</comment>
<evidence type="ECO:0000313" key="3">
    <source>
        <dbReference type="Proteomes" id="UP000193922"/>
    </source>
</evidence>
<dbReference type="Proteomes" id="UP000193922">
    <property type="component" value="Unassembled WGS sequence"/>
</dbReference>
<feature type="compositionally biased region" description="Low complexity" evidence="1">
    <location>
        <begin position="122"/>
        <end position="140"/>
    </location>
</feature>
<accession>A0A1Y1VYC4</accession>
<name>A0A1Y1VYC4_9FUNG</name>
<protein>
    <submittedName>
        <fullName evidence="2">Uncharacterized protein</fullName>
    </submittedName>
</protein>
<feature type="region of interest" description="Disordered" evidence="1">
    <location>
        <begin position="104"/>
        <end position="140"/>
    </location>
</feature>
<dbReference type="GeneID" id="63805252"/>
<dbReference type="RefSeq" id="XP_040740267.1">
    <property type="nucleotide sequence ID" value="XM_040888604.1"/>
</dbReference>
<gene>
    <name evidence="2" type="ORF">DL89DRAFT_270193</name>
</gene>
<reference evidence="2 3" key="1">
    <citation type="submission" date="2016-07" db="EMBL/GenBank/DDBJ databases">
        <title>Pervasive Adenine N6-methylation of Active Genes in Fungi.</title>
        <authorList>
            <consortium name="DOE Joint Genome Institute"/>
            <person name="Mondo S.J."/>
            <person name="Dannebaum R.O."/>
            <person name="Kuo R.C."/>
            <person name="Labutti K."/>
            <person name="Haridas S."/>
            <person name="Kuo A."/>
            <person name="Salamov A."/>
            <person name="Ahrendt S.R."/>
            <person name="Lipzen A."/>
            <person name="Sullivan W."/>
            <person name="Andreopoulos W.B."/>
            <person name="Clum A."/>
            <person name="Lindquist E."/>
            <person name="Daum C."/>
            <person name="Ramamoorthy G.K."/>
            <person name="Gryganskyi A."/>
            <person name="Culley D."/>
            <person name="Magnuson J.K."/>
            <person name="James T.Y."/>
            <person name="O'Malley M.A."/>
            <person name="Stajich J.E."/>
            <person name="Spatafora J.W."/>
            <person name="Visel A."/>
            <person name="Grigoriev I.V."/>
        </authorList>
    </citation>
    <scope>NUCLEOTIDE SEQUENCE [LARGE SCALE GENOMIC DNA]</scope>
    <source>
        <strain evidence="2 3">ATCC 12442</strain>
    </source>
</reference>
<proteinExistence type="predicted"/>
<evidence type="ECO:0000313" key="2">
    <source>
        <dbReference type="EMBL" id="ORX66257.1"/>
    </source>
</evidence>
<keyword evidence="3" id="KW-1185">Reference proteome</keyword>
<evidence type="ECO:0000256" key="1">
    <source>
        <dbReference type="SAM" id="MobiDB-lite"/>
    </source>
</evidence>
<dbReference type="EMBL" id="MCFD01000016">
    <property type="protein sequence ID" value="ORX66257.1"/>
    <property type="molecule type" value="Genomic_DNA"/>
</dbReference>